<dbReference type="OrthoDB" id="2500640at2759"/>
<organism evidence="10">
    <name type="scientific">Melampsora larici-populina (strain 98AG31 / pathotype 3-4-7)</name>
    <name type="common">Poplar leaf rust fungus</name>
    <dbReference type="NCBI Taxonomy" id="747676"/>
    <lineage>
        <taxon>Eukaryota</taxon>
        <taxon>Fungi</taxon>
        <taxon>Dikarya</taxon>
        <taxon>Basidiomycota</taxon>
        <taxon>Pucciniomycotina</taxon>
        <taxon>Pucciniomycetes</taxon>
        <taxon>Pucciniales</taxon>
        <taxon>Melampsoraceae</taxon>
        <taxon>Melampsora</taxon>
    </lineage>
</organism>
<keyword evidence="5" id="KW-0539">Nucleus</keyword>
<gene>
    <name evidence="9" type="ORF">MELLADRAFT_90365</name>
</gene>
<feature type="compositionally biased region" description="Basic and acidic residues" evidence="6">
    <location>
        <begin position="86"/>
        <end position="105"/>
    </location>
</feature>
<dbReference type="STRING" id="747676.F4RWN4"/>
<keyword evidence="10" id="KW-1185">Reference proteome</keyword>
<keyword evidence="3" id="KW-0378">Hydrolase</keyword>
<dbReference type="EMBL" id="GL883126">
    <property type="protein sequence ID" value="EGG03201.1"/>
    <property type="molecule type" value="Genomic_DNA"/>
</dbReference>
<feature type="domain" description="Helicase C-terminal" evidence="8">
    <location>
        <begin position="676"/>
        <end position="830"/>
    </location>
</feature>
<evidence type="ECO:0000256" key="1">
    <source>
        <dbReference type="ARBA" id="ARBA00004123"/>
    </source>
</evidence>
<feature type="compositionally biased region" description="Polar residues" evidence="6">
    <location>
        <begin position="13"/>
        <end position="23"/>
    </location>
</feature>
<dbReference type="Pfam" id="PF00271">
    <property type="entry name" value="Helicase_C"/>
    <property type="match status" value="1"/>
</dbReference>
<evidence type="ECO:0000256" key="2">
    <source>
        <dbReference type="ARBA" id="ARBA00022741"/>
    </source>
</evidence>
<evidence type="ECO:0000256" key="3">
    <source>
        <dbReference type="ARBA" id="ARBA00022801"/>
    </source>
</evidence>
<dbReference type="Gene3D" id="3.40.50.10810">
    <property type="entry name" value="Tandem AAA-ATPase domain"/>
    <property type="match status" value="1"/>
</dbReference>
<dbReference type="PANTHER" id="PTHR45629">
    <property type="entry name" value="SNF2/RAD54 FAMILY MEMBER"/>
    <property type="match status" value="1"/>
</dbReference>
<dbReference type="InParanoid" id="F4RWN4"/>
<dbReference type="InterPro" id="IPR049730">
    <property type="entry name" value="SNF2/RAD54-like_C"/>
</dbReference>
<sequence length="863" mass="98247">MKDREPSSRRAKSTSQPGDTNPQRRVLKNPQATLDSDSCPSDDSFTNEMARHIEEERQYYETNRGKSRIKPFQPSKRPMTDEDEDEKRPELKARKWRPKEGRPPEHMTPAEAAQQRKYNPLIKLLDIKITIVDAKDGTVPPEASDNDLPQRINKKASRLKAPAHSGPHNLGEQATSLSSKDNSLSSRTDPTPRKRPAAQELDDTRPTKRDRHQKMALSYPRIEIDTRPNFPIENAEQDSIGALDFADGFTLTANINRFLRSYQRDGVNFLLSHYQARNGAILADDMGLGKTIQVISFLAVIMAKTGNVQDVGRRRQKVNASKKSYRPSALGPTCLVICPNSVIDNWARELETVGILSSTTDVAHTLRRFKAGAYDILISGFNCATRMIDEIYDLDFSVVIVDEAQRLKNPTTATYRACQRFKTNVRFGLTVRSDYFVQRGFTVLLCKTILREYTISNLEEFQHAQSDFLVHTTSSELHTLFDWARPFALGTYHMWKAFVSDPILHSRKANASRSEIKLGKARALALVNNCWPDLQLRRTKAEILHELPSKSDRIVLCPMTASQRTAYKNLLASDDVVNMMKHTEPCPCGRKNTKRQPLPRGKCCDQGWSKRIFQNLTVCMKIANHLALLYPNKEDRTEKYDQDREFIKKLFPGDWTHRKHHYSADADTELCGKWLVLKPLLQQWKKEGAKVLIFSQWTKMMDILSYWLEQDFPGFVRLDGKVPTAERMARVDEFQRDPDKFIFLASTLAGGVGLNLTAANKVVIFDPSWNPSSDAQAMDRVCRIGQKRSVECLRLIALGTAEELIYHRQVYKTHLAEVANTARQPARKFIGVQGDKKDQGNMWGVKNIFRLEPGKIGDQDIDG</sequence>
<evidence type="ECO:0000259" key="8">
    <source>
        <dbReference type="PROSITE" id="PS51194"/>
    </source>
</evidence>
<dbReference type="PROSITE" id="PS51194">
    <property type="entry name" value="HELICASE_CTER"/>
    <property type="match status" value="1"/>
</dbReference>
<dbReference type="AlphaFoldDB" id="F4RWN4"/>
<proteinExistence type="predicted"/>
<dbReference type="FunFam" id="3.40.50.10810:FF:000019">
    <property type="entry name" value="DNA excision repair protein ERCC-6-like 2 isoform X1"/>
    <property type="match status" value="1"/>
</dbReference>
<dbReference type="GeneID" id="18935544"/>
<dbReference type="PANTHER" id="PTHR45629:SF7">
    <property type="entry name" value="DNA EXCISION REPAIR PROTEIN ERCC-6-RELATED"/>
    <property type="match status" value="1"/>
</dbReference>
<evidence type="ECO:0000256" key="4">
    <source>
        <dbReference type="ARBA" id="ARBA00022840"/>
    </source>
</evidence>
<feature type="compositionally biased region" description="Basic and acidic residues" evidence="6">
    <location>
        <begin position="49"/>
        <end position="59"/>
    </location>
</feature>
<dbReference type="SMART" id="SM00487">
    <property type="entry name" value="DEXDc"/>
    <property type="match status" value="1"/>
</dbReference>
<dbReference type="KEGG" id="mlr:MELLADRAFT_90365"/>
<dbReference type="GO" id="GO:0005524">
    <property type="term" value="F:ATP binding"/>
    <property type="evidence" value="ECO:0007669"/>
    <property type="project" value="InterPro"/>
</dbReference>
<dbReference type="InterPro" id="IPR001650">
    <property type="entry name" value="Helicase_C-like"/>
</dbReference>
<dbReference type="Proteomes" id="UP000001072">
    <property type="component" value="Unassembled WGS sequence"/>
</dbReference>
<dbReference type="Pfam" id="PF00176">
    <property type="entry name" value="SNF2-rel_dom"/>
    <property type="match status" value="2"/>
</dbReference>
<evidence type="ECO:0000259" key="7">
    <source>
        <dbReference type="PROSITE" id="PS51192"/>
    </source>
</evidence>
<dbReference type="InterPro" id="IPR027417">
    <property type="entry name" value="P-loop_NTPase"/>
</dbReference>
<dbReference type="GO" id="GO:0016787">
    <property type="term" value="F:hydrolase activity"/>
    <property type="evidence" value="ECO:0007669"/>
    <property type="project" value="UniProtKB-KW"/>
</dbReference>
<dbReference type="InterPro" id="IPR000330">
    <property type="entry name" value="SNF2_N"/>
</dbReference>
<dbReference type="InterPro" id="IPR038718">
    <property type="entry name" value="SNF2-like_sf"/>
</dbReference>
<keyword evidence="2" id="KW-0547">Nucleotide-binding</keyword>
<dbReference type="RefSeq" id="XP_007413661.1">
    <property type="nucleotide sequence ID" value="XM_007413599.1"/>
</dbReference>
<feature type="compositionally biased region" description="Low complexity" evidence="6">
    <location>
        <begin position="176"/>
        <end position="186"/>
    </location>
</feature>
<evidence type="ECO:0000256" key="6">
    <source>
        <dbReference type="SAM" id="MobiDB-lite"/>
    </source>
</evidence>
<dbReference type="SUPFAM" id="SSF52540">
    <property type="entry name" value="P-loop containing nucleoside triphosphate hydrolases"/>
    <property type="match status" value="2"/>
</dbReference>
<accession>F4RWN4</accession>
<evidence type="ECO:0000313" key="10">
    <source>
        <dbReference type="Proteomes" id="UP000001072"/>
    </source>
</evidence>
<feature type="domain" description="Helicase ATP-binding" evidence="7">
    <location>
        <begin position="271"/>
        <end position="430"/>
    </location>
</feature>
<dbReference type="PROSITE" id="PS51192">
    <property type="entry name" value="HELICASE_ATP_BIND_1"/>
    <property type="match status" value="1"/>
</dbReference>
<dbReference type="eggNOG" id="KOG0387">
    <property type="taxonomic scope" value="Eukaryota"/>
</dbReference>
<dbReference type="InterPro" id="IPR014001">
    <property type="entry name" value="Helicase_ATP-bd"/>
</dbReference>
<dbReference type="HOGENOM" id="CLU_331776_0_0_1"/>
<evidence type="ECO:0000313" key="9">
    <source>
        <dbReference type="EMBL" id="EGG03201.1"/>
    </source>
</evidence>
<feature type="region of interest" description="Disordered" evidence="6">
    <location>
        <begin position="1"/>
        <end position="120"/>
    </location>
</feature>
<feature type="compositionally biased region" description="Polar residues" evidence="6">
    <location>
        <begin position="30"/>
        <end position="47"/>
    </location>
</feature>
<reference evidence="10" key="1">
    <citation type="journal article" date="2011" name="Proc. Natl. Acad. Sci. U.S.A.">
        <title>Obligate biotrophy features unraveled by the genomic analysis of rust fungi.</title>
        <authorList>
            <person name="Duplessis S."/>
            <person name="Cuomo C.A."/>
            <person name="Lin Y.-C."/>
            <person name="Aerts A."/>
            <person name="Tisserant E."/>
            <person name="Veneault-Fourrey C."/>
            <person name="Joly D.L."/>
            <person name="Hacquard S."/>
            <person name="Amselem J."/>
            <person name="Cantarel B.L."/>
            <person name="Chiu R."/>
            <person name="Coutinho P.M."/>
            <person name="Feau N."/>
            <person name="Field M."/>
            <person name="Frey P."/>
            <person name="Gelhaye E."/>
            <person name="Goldberg J."/>
            <person name="Grabherr M.G."/>
            <person name="Kodira C.D."/>
            <person name="Kohler A."/>
            <person name="Kuees U."/>
            <person name="Lindquist E.A."/>
            <person name="Lucas S.M."/>
            <person name="Mago R."/>
            <person name="Mauceli E."/>
            <person name="Morin E."/>
            <person name="Murat C."/>
            <person name="Pangilinan J.L."/>
            <person name="Park R."/>
            <person name="Pearson M."/>
            <person name="Quesneville H."/>
            <person name="Rouhier N."/>
            <person name="Sakthikumar S."/>
            <person name="Salamov A.A."/>
            <person name="Schmutz J."/>
            <person name="Selles B."/>
            <person name="Shapiro H."/>
            <person name="Tanguay P."/>
            <person name="Tuskan G.A."/>
            <person name="Henrissat B."/>
            <person name="Van de Peer Y."/>
            <person name="Rouze P."/>
            <person name="Ellis J.G."/>
            <person name="Dodds P.N."/>
            <person name="Schein J.E."/>
            <person name="Zhong S."/>
            <person name="Hamelin R.C."/>
            <person name="Grigoriev I.V."/>
            <person name="Szabo L.J."/>
            <person name="Martin F."/>
        </authorList>
    </citation>
    <scope>NUCLEOTIDE SEQUENCE [LARGE SCALE GENOMIC DNA]</scope>
    <source>
        <strain evidence="10">98AG31 / pathotype 3-4-7</strain>
    </source>
</reference>
<dbReference type="CDD" id="cd18793">
    <property type="entry name" value="SF2_C_SNF"/>
    <property type="match status" value="1"/>
</dbReference>
<protein>
    <submittedName>
        <fullName evidence="9">Uncharacterized protein</fullName>
    </submittedName>
</protein>
<evidence type="ECO:0000256" key="5">
    <source>
        <dbReference type="ARBA" id="ARBA00023242"/>
    </source>
</evidence>
<dbReference type="SMART" id="SM00490">
    <property type="entry name" value="HELICc"/>
    <property type="match status" value="1"/>
</dbReference>
<dbReference type="VEuPathDB" id="FungiDB:MELLADRAFT_90365"/>
<dbReference type="GO" id="GO:0005634">
    <property type="term" value="C:nucleus"/>
    <property type="evidence" value="ECO:0007669"/>
    <property type="project" value="UniProtKB-SubCell"/>
</dbReference>
<comment type="subcellular location">
    <subcellularLocation>
        <location evidence="1">Nucleus</location>
    </subcellularLocation>
</comment>
<name>F4RWN4_MELLP</name>
<dbReference type="InterPro" id="IPR050496">
    <property type="entry name" value="SNF2_RAD54_helicase_repair"/>
</dbReference>
<feature type="region of interest" description="Disordered" evidence="6">
    <location>
        <begin position="157"/>
        <end position="213"/>
    </location>
</feature>
<dbReference type="Gene3D" id="3.40.50.300">
    <property type="entry name" value="P-loop containing nucleotide triphosphate hydrolases"/>
    <property type="match status" value="1"/>
</dbReference>
<keyword evidence="4" id="KW-0067">ATP-binding</keyword>